<accession>A0A9N7UK05</accession>
<evidence type="ECO:0000313" key="2">
    <source>
        <dbReference type="EMBL" id="CAB1433613.1"/>
    </source>
</evidence>
<dbReference type="Proteomes" id="UP001153269">
    <property type="component" value="Unassembled WGS sequence"/>
</dbReference>
<proteinExistence type="predicted"/>
<keyword evidence="3" id="KW-1185">Reference proteome</keyword>
<dbReference type="AlphaFoldDB" id="A0A9N7UK05"/>
<name>A0A9N7UK05_PLEPL</name>
<feature type="region of interest" description="Disordered" evidence="1">
    <location>
        <begin position="45"/>
        <end position="65"/>
    </location>
</feature>
<organism evidence="2 3">
    <name type="scientific">Pleuronectes platessa</name>
    <name type="common">European plaice</name>
    <dbReference type="NCBI Taxonomy" id="8262"/>
    <lineage>
        <taxon>Eukaryota</taxon>
        <taxon>Metazoa</taxon>
        <taxon>Chordata</taxon>
        <taxon>Craniata</taxon>
        <taxon>Vertebrata</taxon>
        <taxon>Euteleostomi</taxon>
        <taxon>Actinopterygii</taxon>
        <taxon>Neopterygii</taxon>
        <taxon>Teleostei</taxon>
        <taxon>Neoteleostei</taxon>
        <taxon>Acanthomorphata</taxon>
        <taxon>Carangaria</taxon>
        <taxon>Pleuronectiformes</taxon>
        <taxon>Pleuronectoidei</taxon>
        <taxon>Pleuronectidae</taxon>
        <taxon>Pleuronectes</taxon>
    </lineage>
</organism>
<protein>
    <submittedName>
        <fullName evidence="2">Uncharacterized protein</fullName>
    </submittedName>
</protein>
<gene>
    <name evidence="2" type="ORF">PLEPLA_LOCUS21704</name>
</gene>
<reference evidence="2" key="1">
    <citation type="submission" date="2020-03" db="EMBL/GenBank/DDBJ databases">
        <authorList>
            <person name="Weist P."/>
        </authorList>
    </citation>
    <scope>NUCLEOTIDE SEQUENCE</scope>
</reference>
<sequence length="108" mass="12221">MQQLMHCEPAKESWTSCQLCHNRDISHVNTGSNCWITHHRKQLESSVESGSSRHEEQHPGLCPGESTPIGAAQFWSDTSQSVILTPTDRGRAAWRRLDNAIDSLHRLF</sequence>
<evidence type="ECO:0000313" key="3">
    <source>
        <dbReference type="Proteomes" id="UP001153269"/>
    </source>
</evidence>
<dbReference type="EMBL" id="CADEAL010001580">
    <property type="protein sequence ID" value="CAB1433613.1"/>
    <property type="molecule type" value="Genomic_DNA"/>
</dbReference>
<comment type="caution">
    <text evidence="2">The sequence shown here is derived from an EMBL/GenBank/DDBJ whole genome shotgun (WGS) entry which is preliminary data.</text>
</comment>
<evidence type="ECO:0000256" key="1">
    <source>
        <dbReference type="SAM" id="MobiDB-lite"/>
    </source>
</evidence>